<reference evidence="4" key="1">
    <citation type="journal article" date="2015" name="PLoS Genet.">
        <title>The dynamic genome and transcriptome of the human fungal pathogen Blastomyces and close relative Emmonsia.</title>
        <authorList>
            <person name="Munoz J.F."/>
            <person name="Gauthier G.M."/>
            <person name="Desjardins C.A."/>
            <person name="Gallo J.E."/>
            <person name="Holder J."/>
            <person name="Sullivan T.D."/>
            <person name="Marty A.J."/>
            <person name="Carmen J.C."/>
            <person name="Chen Z."/>
            <person name="Ding L."/>
            <person name="Gujja S."/>
            <person name="Magrini V."/>
            <person name="Misas E."/>
            <person name="Mitreva M."/>
            <person name="Priest M."/>
            <person name="Saif S."/>
            <person name="Whiston E.A."/>
            <person name="Young S."/>
            <person name="Zeng Q."/>
            <person name="Goldman W.E."/>
            <person name="Mardis E.R."/>
            <person name="Taylor J.W."/>
            <person name="McEwen J.G."/>
            <person name="Clay O.K."/>
            <person name="Klein B.S."/>
            <person name="Cuomo C.A."/>
        </authorList>
    </citation>
    <scope>NUCLEOTIDE SEQUENCE [LARGE SCALE GENOMIC DNA]</scope>
    <source>
        <strain evidence="4">UAMH 3008</strain>
    </source>
</reference>
<evidence type="ECO:0000313" key="4">
    <source>
        <dbReference type="Proteomes" id="UP000034164"/>
    </source>
</evidence>
<protein>
    <recommendedName>
        <fullName evidence="5">Peptidyl-tRNA hydrolase</fullName>
    </recommendedName>
</protein>
<evidence type="ECO:0008006" key="5">
    <source>
        <dbReference type="Google" id="ProtNLM"/>
    </source>
</evidence>
<dbReference type="EMBL" id="LCZI01000266">
    <property type="protein sequence ID" value="KKZ67388.1"/>
    <property type="molecule type" value="Genomic_DNA"/>
</dbReference>
<gene>
    <name evidence="3" type="ORF">EMCG_06950</name>
</gene>
<keyword evidence="1" id="KW-0812">Transmembrane</keyword>
<keyword evidence="1" id="KW-1133">Transmembrane helix</keyword>
<feature type="chain" id="PRO_5002545605" description="Peptidyl-tRNA hydrolase" evidence="2">
    <location>
        <begin position="17"/>
        <end position="282"/>
    </location>
</feature>
<evidence type="ECO:0000256" key="1">
    <source>
        <dbReference type="SAM" id="Phobius"/>
    </source>
</evidence>
<accession>A0A0G2IA63</accession>
<evidence type="ECO:0000256" key="2">
    <source>
        <dbReference type="SAM" id="SignalP"/>
    </source>
</evidence>
<comment type="caution">
    <text evidence="3">The sequence shown here is derived from an EMBL/GenBank/DDBJ whole genome shotgun (WGS) entry which is preliminary data.</text>
</comment>
<evidence type="ECO:0000313" key="3">
    <source>
        <dbReference type="EMBL" id="KKZ67388.1"/>
    </source>
</evidence>
<sequence length="282" mass="29878">MRLSSTILLLPALAAAQDQIPLREQMQGWLNKAKSFLPTAITHVVTPAANSATAAATRAAGATAGAAGTGSKGGATTIVNKEVTPIRLTNWESLLAPKDDGPAQEWLIYVTGGNNTCYGLCKQSDKAWEDALPLFSADETSPSLGKLNCEANGLLCSILSAGAPSIWHWQVPAREPGQPKPKTVIHTTGVNTTTVDAETIYKIHSEKVWEKTPAYDGAFHPVDSMLAQYGLSVPLGYVIYGVSMVPSWLVMVGISFISRSVMSRRMGPPRPQVVPPATGAAQ</sequence>
<dbReference type="AlphaFoldDB" id="A0A0G2IA63"/>
<feature type="signal peptide" evidence="2">
    <location>
        <begin position="1"/>
        <end position="16"/>
    </location>
</feature>
<proteinExistence type="predicted"/>
<dbReference type="Proteomes" id="UP000034164">
    <property type="component" value="Unassembled WGS sequence"/>
</dbReference>
<dbReference type="OrthoDB" id="1733656at2759"/>
<keyword evidence="1" id="KW-0472">Membrane</keyword>
<dbReference type="VEuPathDB" id="FungiDB:EMCG_06950"/>
<name>A0A0G2IA63_9EURO</name>
<feature type="transmembrane region" description="Helical" evidence="1">
    <location>
        <begin position="237"/>
        <end position="257"/>
    </location>
</feature>
<keyword evidence="2" id="KW-0732">Signal</keyword>
<organism evidence="3 4">
    <name type="scientific">[Emmonsia] crescens</name>
    <dbReference type="NCBI Taxonomy" id="73230"/>
    <lineage>
        <taxon>Eukaryota</taxon>
        <taxon>Fungi</taxon>
        <taxon>Dikarya</taxon>
        <taxon>Ascomycota</taxon>
        <taxon>Pezizomycotina</taxon>
        <taxon>Eurotiomycetes</taxon>
        <taxon>Eurotiomycetidae</taxon>
        <taxon>Onygenales</taxon>
        <taxon>Ajellomycetaceae</taxon>
        <taxon>Emergomyces</taxon>
    </lineage>
</organism>